<evidence type="ECO:0000256" key="1">
    <source>
        <dbReference type="ARBA" id="ARBA00007316"/>
    </source>
</evidence>
<dbReference type="Proteomes" id="UP000093199">
    <property type="component" value="Unassembled WGS sequence"/>
</dbReference>
<dbReference type="SUPFAM" id="SSF52540">
    <property type="entry name" value="P-loop containing nucleoside triphosphate hydrolases"/>
    <property type="match status" value="1"/>
</dbReference>
<keyword evidence="11" id="KW-1185">Reference proteome</keyword>
<dbReference type="InterPro" id="IPR050445">
    <property type="entry name" value="Bact_polysacc_biosynth/exp"/>
</dbReference>
<evidence type="ECO:0000259" key="9">
    <source>
        <dbReference type="Pfam" id="PF13614"/>
    </source>
</evidence>
<accession>A0A1C0Y7Z1</accession>
<evidence type="ECO:0000256" key="6">
    <source>
        <dbReference type="ARBA" id="ARBA00022840"/>
    </source>
</evidence>
<dbReference type="RefSeq" id="WP_066546859.1">
    <property type="nucleotide sequence ID" value="NZ_MASJ01000038.1"/>
</dbReference>
<comment type="similarity">
    <text evidence="1">Belongs to the CpsD/CapB family.</text>
</comment>
<dbReference type="InterPro" id="IPR005702">
    <property type="entry name" value="Wzc-like_C"/>
</dbReference>
<keyword evidence="4" id="KW-0547">Nucleotide-binding</keyword>
<dbReference type="STRING" id="33978.A6M13_04475"/>
<evidence type="ECO:0000256" key="2">
    <source>
        <dbReference type="ARBA" id="ARBA00011903"/>
    </source>
</evidence>
<dbReference type="NCBIfam" id="TIGR01007">
    <property type="entry name" value="eps_fam"/>
    <property type="match status" value="1"/>
</dbReference>
<gene>
    <name evidence="10" type="ORF">A6M13_04475</name>
</gene>
<dbReference type="OrthoDB" id="9794577at2"/>
<dbReference type="GO" id="GO:0042802">
    <property type="term" value="F:identical protein binding"/>
    <property type="evidence" value="ECO:0007669"/>
    <property type="project" value="UniProtKB-ARBA"/>
</dbReference>
<protein>
    <recommendedName>
        <fullName evidence="2">non-specific protein-tyrosine kinase</fullName>
        <ecNumber evidence="2">2.7.10.2</ecNumber>
    </recommendedName>
</protein>
<comment type="catalytic activity">
    <reaction evidence="8">
        <text>L-tyrosyl-[protein] + ATP = O-phospho-L-tyrosyl-[protein] + ADP + H(+)</text>
        <dbReference type="Rhea" id="RHEA:10596"/>
        <dbReference type="Rhea" id="RHEA-COMP:10136"/>
        <dbReference type="Rhea" id="RHEA-COMP:20101"/>
        <dbReference type="ChEBI" id="CHEBI:15378"/>
        <dbReference type="ChEBI" id="CHEBI:30616"/>
        <dbReference type="ChEBI" id="CHEBI:46858"/>
        <dbReference type="ChEBI" id="CHEBI:61978"/>
        <dbReference type="ChEBI" id="CHEBI:456216"/>
        <dbReference type="EC" id="2.7.10.2"/>
    </reaction>
</comment>
<dbReference type="PANTHER" id="PTHR32309:SF13">
    <property type="entry name" value="FERRIC ENTEROBACTIN TRANSPORT PROTEIN FEPE"/>
    <property type="match status" value="1"/>
</dbReference>
<evidence type="ECO:0000256" key="5">
    <source>
        <dbReference type="ARBA" id="ARBA00022777"/>
    </source>
</evidence>
<proteinExistence type="inferred from homology"/>
<dbReference type="EMBL" id="MASJ01000038">
    <property type="protein sequence ID" value="OCS83284.1"/>
    <property type="molecule type" value="Genomic_DNA"/>
</dbReference>
<dbReference type="CDD" id="cd05387">
    <property type="entry name" value="BY-kinase"/>
    <property type="match status" value="1"/>
</dbReference>
<evidence type="ECO:0000256" key="8">
    <source>
        <dbReference type="ARBA" id="ARBA00051245"/>
    </source>
</evidence>
<reference evidence="10 11" key="1">
    <citation type="submission" date="2016-07" db="EMBL/GenBank/DDBJ databases">
        <title>Caryophanon tenue genome sequencing.</title>
        <authorList>
            <person name="Verma A."/>
            <person name="Pal Y."/>
            <person name="Krishnamurthi S."/>
        </authorList>
    </citation>
    <scope>NUCLEOTIDE SEQUENCE [LARGE SCALE GENOMIC DNA]</scope>
    <source>
        <strain evidence="10 11">DSM 14152</strain>
    </source>
</reference>
<evidence type="ECO:0000256" key="7">
    <source>
        <dbReference type="ARBA" id="ARBA00023137"/>
    </source>
</evidence>
<evidence type="ECO:0000313" key="10">
    <source>
        <dbReference type="EMBL" id="OCS83284.1"/>
    </source>
</evidence>
<keyword evidence="7" id="KW-0829">Tyrosine-protein kinase</keyword>
<evidence type="ECO:0000313" key="11">
    <source>
        <dbReference type="Proteomes" id="UP000093199"/>
    </source>
</evidence>
<dbReference type="InterPro" id="IPR027417">
    <property type="entry name" value="P-loop_NTPase"/>
</dbReference>
<dbReference type="FunFam" id="3.40.50.300:FF:000527">
    <property type="entry name" value="Tyrosine-protein kinase etk"/>
    <property type="match status" value="1"/>
</dbReference>
<name>A0A1C0Y7Z1_9BACL</name>
<keyword evidence="5" id="KW-0418">Kinase</keyword>
<dbReference type="GO" id="GO:0005886">
    <property type="term" value="C:plasma membrane"/>
    <property type="evidence" value="ECO:0007669"/>
    <property type="project" value="UniProtKB-ARBA"/>
</dbReference>
<dbReference type="GO" id="GO:0005524">
    <property type="term" value="F:ATP binding"/>
    <property type="evidence" value="ECO:0007669"/>
    <property type="project" value="UniProtKB-KW"/>
</dbReference>
<organism evidence="10 11">
    <name type="scientific">Caryophanon tenue</name>
    <dbReference type="NCBI Taxonomy" id="33978"/>
    <lineage>
        <taxon>Bacteria</taxon>
        <taxon>Bacillati</taxon>
        <taxon>Bacillota</taxon>
        <taxon>Bacilli</taxon>
        <taxon>Bacillales</taxon>
        <taxon>Caryophanaceae</taxon>
        <taxon>Caryophanon</taxon>
    </lineage>
</organism>
<keyword evidence="3" id="KW-0808">Transferase</keyword>
<dbReference type="Gene3D" id="3.40.50.300">
    <property type="entry name" value="P-loop containing nucleotide triphosphate hydrolases"/>
    <property type="match status" value="1"/>
</dbReference>
<dbReference type="PANTHER" id="PTHR32309">
    <property type="entry name" value="TYROSINE-PROTEIN KINASE"/>
    <property type="match status" value="1"/>
</dbReference>
<keyword evidence="6" id="KW-0067">ATP-binding</keyword>
<dbReference type="Pfam" id="PF13614">
    <property type="entry name" value="AAA_31"/>
    <property type="match status" value="1"/>
</dbReference>
<feature type="domain" description="AAA" evidence="9">
    <location>
        <begin position="57"/>
        <end position="181"/>
    </location>
</feature>
<sequence>MFNKKKKQRAKRTPSTLARKLITIESPKAIVSEQFRTIRTNISFSNPDKEIKSVIVTSSSPGEGKSTNSANIAAVYAQGGKRVLLVDADMRKPTVHHTFNLKNTKGLSNLLTHQITMSEAVHETEQENLFVMTSGPIPPNPAELLASKSMNQFILDVTAAYDFVIFDVPPVLSVTDAQILSNRCDGTVLVVNAGEADKAMVQKAKEALVASKANILGVILNNYVLERDHYYYQYYGQPE</sequence>
<evidence type="ECO:0000256" key="4">
    <source>
        <dbReference type="ARBA" id="ARBA00022741"/>
    </source>
</evidence>
<dbReference type="GO" id="GO:0004715">
    <property type="term" value="F:non-membrane spanning protein tyrosine kinase activity"/>
    <property type="evidence" value="ECO:0007669"/>
    <property type="project" value="UniProtKB-EC"/>
</dbReference>
<comment type="caution">
    <text evidence="10">The sequence shown here is derived from an EMBL/GenBank/DDBJ whole genome shotgun (WGS) entry which is preliminary data.</text>
</comment>
<dbReference type="AlphaFoldDB" id="A0A1C0Y7Z1"/>
<dbReference type="EC" id="2.7.10.2" evidence="2"/>
<evidence type="ECO:0000256" key="3">
    <source>
        <dbReference type="ARBA" id="ARBA00022679"/>
    </source>
</evidence>
<dbReference type="InterPro" id="IPR025669">
    <property type="entry name" value="AAA_dom"/>
</dbReference>